<feature type="compositionally biased region" description="Acidic residues" evidence="1">
    <location>
        <begin position="402"/>
        <end position="414"/>
    </location>
</feature>
<dbReference type="Proteomes" id="UP000007879">
    <property type="component" value="Unassembled WGS sequence"/>
</dbReference>
<feature type="transmembrane region" description="Helical" evidence="2">
    <location>
        <begin position="322"/>
        <end position="346"/>
    </location>
</feature>
<dbReference type="AlphaFoldDB" id="A0A1X7V3N0"/>
<feature type="compositionally biased region" description="Basic and acidic residues" evidence="1">
    <location>
        <begin position="415"/>
        <end position="426"/>
    </location>
</feature>
<keyword evidence="2" id="KW-0472">Membrane</keyword>
<dbReference type="eggNOG" id="ENOG502SBAJ">
    <property type="taxonomic scope" value="Eukaryota"/>
</dbReference>
<dbReference type="STRING" id="400682.A0A1X7V3N0"/>
<feature type="transmembrane region" description="Helical" evidence="2">
    <location>
        <begin position="122"/>
        <end position="143"/>
    </location>
</feature>
<dbReference type="EnsemblMetazoa" id="XM_003385750.3">
    <property type="protein sequence ID" value="XP_003385798.3"/>
    <property type="gene ID" value="LOC100637878"/>
</dbReference>
<keyword evidence="2" id="KW-0812">Transmembrane</keyword>
<accession>A0A1X7V3N0</accession>
<reference evidence="4" key="1">
    <citation type="journal article" date="2010" name="Nature">
        <title>The Amphimedon queenslandica genome and the evolution of animal complexity.</title>
        <authorList>
            <person name="Srivastava M."/>
            <person name="Simakov O."/>
            <person name="Chapman J."/>
            <person name="Fahey B."/>
            <person name="Gauthier M.E."/>
            <person name="Mitros T."/>
            <person name="Richards G.S."/>
            <person name="Conaco C."/>
            <person name="Dacre M."/>
            <person name="Hellsten U."/>
            <person name="Larroux C."/>
            <person name="Putnam N.H."/>
            <person name="Stanke M."/>
            <person name="Adamska M."/>
            <person name="Darling A."/>
            <person name="Degnan S.M."/>
            <person name="Oakley T.H."/>
            <person name="Plachetzki D.C."/>
            <person name="Zhai Y."/>
            <person name="Adamski M."/>
            <person name="Calcino A."/>
            <person name="Cummins S.F."/>
            <person name="Goodstein D.M."/>
            <person name="Harris C."/>
            <person name="Jackson D.J."/>
            <person name="Leys S.P."/>
            <person name="Shu S."/>
            <person name="Woodcroft B.J."/>
            <person name="Vervoort M."/>
            <person name="Kosik K.S."/>
            <person name="Manning G."/>
            <person name="Degnan B.M."/>
            <person name="Rokhsar D.S."/>
        </authorList>
    </citation>
    <scope>NUCLEOTIDE SEQUENCE [LARGE SCALE GENOMIC DNA]</scope>
</reference>
<gene>
    <name evidence="3" type="primary">100637878</name>
</gene>
<dbReference type="KEGG" id="aqu:100637878"/>
<feature type="region of interest" description="Disordered" evidence="1">
    <location>
        <begin position="388"/>
        <end position="436"/>
    </location>
</feature>
<evidence type="ECO:0000256" key="2">
    <source>
        <dbReference type="SAM" id="Phobius"/>
    </source>
</evidence>
<evidence type="ECO:0000256" key="1">
    <source>
        <dbReference type="SAM" id="MobiDB-lite"/>
    </source>
</evidence>
<feature type="transmembrane region" description="Helical" evidence="2">
    <location>
        <begin position="229"/>
        <end position="251"/>
    </location>
</feature>
<sequence>MSYDLTVSDCNLMDLEGGETRSRRKVVISKELREMSTQWRESIVTAGRQERVRLGGARYLLKLSFQTVHIIVAFGFLVLAVVEFVRDPPYFDAVASPRHANTTNIPKDTFYNLTRKGAPGSIRHVMDLPVLLLFLCYFVVILWRGAWGMWSVMMTLSMFLILLVFITINYWAHDVFDWRFFSSRGLGVIIEVFCFAFAWNCVAMATFVKVNWFPFRFSETLPQRVSLRFLLVLWNFLAILIFLFFCLLIWFSRLYYSWVCVHSINDVLLMCQFSNHVQCYACKEAETCTNLDICVKTARTKSTFHCESPLAGLENVDNAFCIFNYNIGLFTFIMVFAYVGGTYFFLSNIFNFAVQCVKEVVSWFVKLMRRKTERLYSHSRAFTTSLVKRSGGNEPNDRVTEYADEEEITDDTVGTEERKSLLKWEDQSDEETTINN</sequence>
<dbReference type="EnsemblMetazoa" id="Aqu2.1.34608_001">
    <property type="protein sequence ID" value="Aqu2.1.34608_001"/>
    <property type="gene ID" value="Aqu2.1.34608"/>
</dbReference>
<feature type="transmembrane region" description="Helical" evidence="2">
    <location>
        <begin position="150"/>
        <end position="172"/>
    </location>
</feature>
<feature type="compositionally biased region" description="Acidic residues" evidence="1">
    <location>
        <begin position="427"/>
        <end position="436"/>
    </location>
</feature>
<dbReference type="OMA" id="WLKFKGL"/>
<keyword evidence="4" id="KW-1185">Reference proteome</keyword>
<dbReference type="OrthoDB" id="6020371at2759"/>
<keyword evidence="2" id="KW-1133">Transmembrane helix</keyword>
<feature type="transmembrane region" description="Helical" evidence="2">
    <location>
        <begin position="184"/>
        <end position="208"/>
    </location>
</feature>
<evidence type="ECO:0000313" key="4">
    <source>
        <dbReference type="Proteomes" id="UP000007879"/>
    </source>
</evidence>
<name>A0A1X7V3N0_AMPQE</name>
<proteinExistence type="predicted"/>
<organism evidence="3">
    <name type="scientific">Amphimedon queenslandica</name>
    <name type="common">Sponge</name>
    <dbReference type="NCBI Taxonomy" id="400682"/>
    <lineage>
        <taxon>Eukaryota</taxon>
        <taxon>Metazoa</taxon>
        <taxon>Porifera</taxon>
        <taxon>Demospongiae</taxon>
        <taxon>Heteroscleromorpha</taxon>
        <taxon>Haplosclerida</taxon>
        <taxon>Niphatidae</taxon>
        <taxon>Amphimedon</taxon>
    </lineage>
</organism>
<protein>
    <submittedName>
        <fullName evidence="3">Uncharacterized protein</fullName>
    </submittedName>
</protein>
<evidence type="ECO:0000313" key="3">
    <source>
        <dbReference type="EnsemblMetazoa" id="Aqu2.1.34608_001"/>
    </source>
</evidence>
<feature type="transmembrane region" description="Helical" evidence="2">
    <location>
        <begin position="59"/>
        <end position="82"/>
    </location>
</feature>
<reference evidence="3" key="2">
    <citation type="submission" date="2017-05" db="UniProtKB">
        <authorList>
            <consortium name="EnsemblMetazoa"/>
        </authorList>
    </citation>
    <scope>IDENTIFICATION</scope>
</reference>
<dbReference type="InParanoid" id="A0A1X7V3N0"/>